<dbReference type="RefSeq" id="WP_101892540.1">
    <property type="nucleotide sequence ID" value="NZ_CP022684.1"/>
</dbReference>
<evidence type="ECO:0000256" key="5">
    <source>
        <dbReference type="SAM" id="Phobius"/>
    </source>
</evidence>
<dbReference type="OrthoDB" id="9810601at2"/>
<evidence type="ECO:0000313" key="6">
    <source>
        <dbReference type="EMBL" id="AUM11200.1"/>
    </source>
</evidence>
<dbReference type="EMBL" id="CP022684">
    <property type="protein sequence ID" value="AUM11200.1"/>
    <property type="molecule type" value="Genomic_DNA"/>
</dbReference>
<keyword evidence="2 5" id="KW-0812">Transmembrane</keyword>
<feature type="transmembrane region" description="Helical" evidence="5">
    <location>
        <begin position="6"/>
        <end position="24"/>
    </location>
</feature>
<evidence type="ECO:0000256" key="2">
    <source>
        <dbReference type="ARBA" id="ARBA00022692"/>
    </source>
</evidence>
<dbReference type="KEGG" id="kak:Kalk_01590"/>
<proteinExistence type="predicted"/>
<dbReference type="PANTHER" id="PTHR36926:SF1">
    <property type="entry name" value="COLICIN V PRODUCTION PROTEIN"/>
    <property type="match status" value="1"/>
</dbReference>
<reference evidence="7" key="1">
    <citation type="submission" date="2017-08" db="EMBL/GenBank/DDBJ databases">
        <title>Direct submision.</title>
        <authorList>
            <person name="Kim S.-J."/>
            <person name="Rhee S.-K."/>
        </authorList>
    </citation>
    <scope>NUCLEOTIDE SEQUENCE [LARGE SCALE GENOMIC DNA]</scope>
    <source>
        <strain evidence="7">GI5</strain>
    </source>
</reference>
<evidence type="ECO:0000256" key="4">
    <source>
        <dbReference type="ARBA" id="ARBA00023136"/>
    </source>
</evidence>
<dbReference type="PANTHER" id="PTHR36926">
    <property type="entry name" value="COLICIN V PRODUCTION PROTEIN"/>
    <property type="match status" value="1"/>
</dbReference>
<dbReference type="Proteomes" id="UP000235116">
    <property type="component" value="Chromosome"/>
</dbReference>
<dbReference type="InterPro" id="IPR003825">
    <property type="entry name" value="Colicin-V_CvpA"/>
</dbReference>
<comment type="subcellular location">
    <subcellularLocation>
        <location evidence="1">Membrane</location>
        <topology evidence="1">Multi-pass membrane protein</topology>
    </subcellularLocation>
</comment>
<dbReference type="Pfam" id="PF02674">
    <property type="entry name" value="Colicin_V"/>
    <property type="match status" value="1"/>
</dbReference>
<organism evidence="6 7">
    <name type="scientific">Ketobacter alkanivorans</name>
    <dbReference type="NCBI Taxonomy" id="1917421"/>
    <lineage>
        <taxon>Bacteria</taxon>
        <taxon>Pseudomonadati</taxon>
        <taxon>Pseudomonadota</taxon>
        <taxon>Gammaproteobacteria</taxon>
        <taxon>Pseudomonadales</taxon>
        <taxon>Ketobacteraceae</taxon>
        <taxon>Ketobacter</taxon>
    </lineage>
</organism>
<sequence length="166" mass="18064">MSIADYVILGSIGLSMALSLHRGFSLEALSLVTWIAAFVIARLFSVPLAIVLADWVDPPSARQPLAFVALFILTMIVGALIKHLVKEVVKATGLSGTDRVLGSGFGLARGCLLVVIALSVLSRMTQMPADPWWKQSVMIPHFMKVEQWTTDTGQLIWTKIMNIGSE</sequence>
<dbReference type="AlphaFoldDB" id="A0A2K9LG25"/>
<name>A0A2K9LG25_9GAMM</name>
<keyword evidence="3 5" id="KW-1133">Transmembrane helix</keyword>
<keyword evidence="7" id="KW-1185">Reference proteome</keyword>
<evidence type="ECO:0000256" key="1">
    <source>
        <dbReference type="ARBA" id="ARBA00004141"/>
    </source>
</evidence>
<dbReference type="InterPro" id="IPR052719">
    <property type="entry name" value="CvpA-like"/>
</dbReference>
<dbReference type="GO" id="GO:0009403">
    <property type="term" value="P:toxin biosynthetic process"/>
    <property type="evidence" value="ECO:0007669"/>
    <property type="project" value="InterPro"/>
</dbReference>
<gene>
    <name evidence="6" type="ORF">Kalk_01590</name>
</gene>
<feature type="transmembrane region" description="Helical" evidence="5">
    <location>
        <begin position="65"/>
        <end position="85"/>
    </location>
</feature>
<feature type="transmembrane region" description="Helical" evidence="5">
    <location>
        <begin position="31"/>
        <end position="53"/>
    </location>
</feature>
<evidence type="ECO:0000313" key="7">
    <source>
        <dbReference type="Proteomes" id="UP000235116"/>
    </source>
</evidence>
<evidence type="ECO:0000256" key="3">
    <source>
        <dbReference type="ARBA" id="ARBA00022989"/>
    </source>
</evidence>
<dbReference type="GO" id="GO:0016020">
    <property type="term" value="C:membrane"/>
    <property type="evidence" value="ECO:0007669"/>
    <property type="project" value="UniProtKB-SubCell"/>
</dbReference>
<keyword evidence="4 5" id="KW-0472">Membrane</keyword>
<feature type="transmembrane region" description="Helical" evidence="5">
    <location>
        <begin position="106"/>
        <end position="124"/>
    </location>
</feature>
<accession>A0A2K9LG25</accession>
<protein>
    <submittedName>
        <fullName evidence="6">Colicin V production CvpA</fullName>
    </submittedName>
</protein>